<dbReference type="InterPro" id="IPR005247">
    <property type="entry name" value="YbhB_YbcL/LppC-like"/>
</dbReference>
<keyword evidence="3" id="KW-1185">Reference proteome</keyword>
<dbReference type="EMBL" id="CP022358">
    <property type="protein sequence ID" value="ASK69110.1"/>
    <property type="molecule type" value="Genomic_DNA"/>
</dbReference>
<evidence type="ECO:0008006" key="4">
    <source>
        <dbReference type="Google" id="ProtNLM"/>
    </source>
</evidence>
<dbReference type="InterPro" id="IPR036610">
    <property type="entry name" value="PEBP-like_sf"/>
</dbReference>
<reference evidence="2 3" key="1">
    <citation type="submission" date="2017-07" db="EMBL/GenBank/DDBJ databases">
        <title>Phenotypical and genomic characterization of a clinical isolate of Shewanella bicestrii sp. nov. producing an extended-spectrum beta-lactamase and a new oxacillinase variant.</title>
        <authorList>
            <person name="Jousset A.B."/>
            <person name="Bonnin R.A."/>
            <person name="Girlich D."/>
            <person name="Dabos L."/>
            <person name="Potron A."/>
            <person name="Dortet L."/>
            <person name="Glaser P."/>
            <person name="Naas T."/>
        </authorList>
    </citation>
    <scope>NUCLEOTIDE SEQUENCE [LARGE SCALE GENOMIC DNA]</scope>
    <source>
        <strain evidence="2 3">JAB-1</strain>
    </source>
</reference>
<dbReference type="InterPro" id="IPR008914">
    <property type="entry name" value="PEBP"/>
</dbReference>
<dbReference type="Gene3D" id="3.90.280.10">
    <property type="entry name" value="PEBP-like"/>
    <property type="match status" value="1"/>
</dbReference>
<feature type="signal peptide" evidence="1">
    <location>
        <begin position="1"/>
        <end position="19"/>
    </location>
</feature>
<sequence>MKKNIKLLPLIMITSLAQAQTFQVTSSDIKNSQELGKAFIQNGSGCTGDDISPQLSWSGEPIDTKSFAVTVYDPDAPTGSGWWHWTLVNIPNTVHSLKSDTGNRNGKNIPTGAVQGRTDFVDPGYGGACPPEGDKSHHYHFKVWALKVDKLPVTNESSGALVGAMVMSNKLAVAEIVPISTR</sequence>
<accession>A0A220UM69</accession>
<dbReference type="SUPFAM" id="SSF49777">
    <property type="entry name" value="PEBP-like"/>
    <property type="match status" value="1"/>
</dbReference>
<dbReference type="RefSeq" id="WP_089067702.1">
    <property type="nucleotide sequence ID" value="NZ_CP022358.1"/>
</dbReference>
<feature type="chain" id="PRO_5012646037" description="Kinase inhibitor" evidence="1">
    <location>
        <begin position="20"/>
        <end position="182"/>
    </location>
</feature>
<dbReference type="Pfam" id="PF01161">
    <property type="entry name" value="PBP"/>
    <property type="match status" value="1"/>
</dbReference>
<dbReference type="CDD" id="cd00865">
    <property type="entry name" value="PEBP_bact_arch"/>
    <property type="match status" value="1"/>
</dbReference>
<protein>
    <recommendedName>
        <fullName evidence="4">Kinase inhibitor</fullName>
    </recommendedName>
</protein>
<organism evidence="2 3">
    <name type="scientific">Shewanella bicestrii</name>
    <dbReference type="NCBI Taxonomy" id="2018305"/>
    <lineage>
        <taxon>Bacteria</taxon>
        <taxon>Pseudomonadati</taxon>
        <taxon>Pseudomonadota</taxon>
        <taxon>Gammaproteobacteria</taxon>
        <taxon>Alteromonadales</taxon>
        <taxon>Shewanellaceae</taxon>
        <taxon>Shewanella</taxon>
    </lineage>
</organism>
<dbReference type="NCBIfam" id="TIGR00481">
    <property type="entry name" value="YbhB/YbcL family Raf kinase inhibitor-like protein"/>
    <property type="match status" value="1"/>
</dbReference>
<dbReference type="PANTHER" id="PTHR30289">
    <property type="entry name" value="UNCHARACTERIZED PROTEIN YBCL-RELATED"/>
    <property type="match status" value="1"/>
</dbReference>
<evidence type="ECO:0000256" key="1">
    <source>
        <dbReference type="SAM" id="SignalP"/>
    </source>
</evidence>
<name>A0A220UM69_9GAMM</name>
<keyword evidence="1" id="KW-0732">Signal</keyword>
<evidence type="ECO:0000313" key="2">
    <source>
        <dbReference type="EMBL" id="ASK69110.1"/>
    </source>
</evidence>
<dbReference type="KEGG" id="sbj:CF168_09605"/>
<evidence type="ECO:0000313" key="3">
    <source>
        <dbReference type="Proteomes" id="UP000198367"/>
    </source>
</evidence>
<proteinExistence type="predicted"/>
<dbReference type="AlphaFoldDB" id="A0A220UM69"/>
<dbReference type="Proteomes" id="UP000198367">
    <property type="component" value="Chromosome"/>
</dbReference>
<dbReference type="PANTHER" id="PTHR30289:SF1">
    <property type="entry name" value="PEBP (PHOSPHATIDYLETHANOLAMINE-BINDING PROTEIN) FAMILY PROTEIN"/>
    <property type="match status" value="1"/>
</dbReference>
<gene>
    <name evidence="2" type="ORF">CF168_09605</name>
</gene>